<keyword evidence="1" id="KW-0378">Hydrolase</keyword>
<reference evidence="1 2" key="1">
    <citation type="submission" date="2024-06" db="EMBL/GenBank/DDBJ databases">
        <title>The Natural Products Discovery Center: Release of the First 8490 Sequenced Strains for Exploring Actinobacteria Biosynthetic Diversity.</title>
        <authorList>
            <person name="Kalkreuter E."/>
            <person name="Kautsar S.A."/>
            <person name="Yang D."/>
            <person name="Bader C.D."/>
            <person name="Teijaro C.N."/>
            <person name="Fluegel L."/>
            <person name="Davis C.M."/>
            <person name="Simpson J.R."/>
            <person name="Lauterbach L."/>
            <person name="Steele A.D."/>
            <person name="Gui C."/>
            <person name="Meng S."/>
            <person name="Li G."/>
            <person name="Viehrig K."/>
            <person name="Ye F."/>
            <person name="Su P."/>
            <person name="Kiefer A.F."/>
            <person name="Nichols A."/>
            <person name="Cepeda A.J."/>
            <person name="Yan W."/>
            <person name="Fan B."/>
            <person name="Jiang Y."/>
            <person name="Adhikari A."/>
            <person name="Zheng C.-J."/>
            <person name="Schuster L."/>
            <person name="Cowan T.M."/>
            <person name="Smanski M.J."/>
            <person name="Chevrette M.G."/>
            <person name="De Carvalho L.P.S."/>
            <person name="Shen B."/>
        </authorList>
    </citation>
    <scope>NUCLEOTIDE SEQUENCE [LARGE SCALE GENOMIC DNA]</scope>
    <source>
        <strain evidence="1 2">NPDC045705</strain>
    </source>
</reference>
<dbReference type="EC" id="3.2.2.-" evidence="1"/>
<protein>
    <submittedName>
        <fullName evidence="1">ADP-ribosylglycohydrolase family protein</fullName>
        <ecNumber evidence="1">3.2.2.-</ecNumber>
    </submittedName>
</protein>
<accession>A0ABV3CVV5</accession>
<evidence type="ECO:0000313" key="2">
    <source>
        <dbReference type="Proteomes" id="UP001551210"/>
    </source>
</evidence>
<dbReference type="InterPro" id="IPR036705">
    <property type="entry name" value="Ribosyl_crysJ1_sf"/>
</dbReference>
<organism evidence="1 2">
    <name type="scientific">Streptomyces exfoliatus</name>
    <name type="common">Streptomyces hydrogenans</name>
    <dbReference type="NCBI Taxonomy" id="1905"/>
    <lineage>
        <taxon>Bacteria</taxon>
        <taxon>Bacillati</taxon>
        <taxon>Actinomycetota</taxon>
        <taxon>Actinomycetes</taxon>
        <taxon>Kitasatosporales</taxon>
        <taxon>Streptomycetaceae</taxon>
        <taxon>Streptomyces</taxon>
    </lineage>
</organism>
<dbReference type="InterPro" id="IPR005502">
    <property type="entry name" value="Ribosyl_crysJ1"/>
</dbReference>
<name>A0ABV3CVV5_STREX</name>
<evidence type="ECO:0000313" key="1">
    <source>
        <dbReference type="EMBL" id="MEU7294334.1"/>
    </source>
</evidence>
<dbReference type="GO" id="GO:0016798">
    <property type="term" value="F:hydrolase activity, acting on glycosyl bonds"/>
    <property type="evidence" value="ECO:0007669"/>
    <property type="project" value="UniProtKB-KW"/>
</dbReference>
<dbReference type="RefSeq" id="WP_359207168.1">
    <property type="nucleotide sequence ID" value="NZ_JBEZAM010000015.1"/>
</dbReference>
<dbReference type="PANTHER" id="PTHR16222:SF12">
    <property type="entry name" value="ADP-RIBOSYLGLYCOHYDROLASE-RELATED"/>
    <property type="match status" value="1"/>
</dbReference>
<dbReference type="InterPro" id="IPR050792">
    <property type="entry name" value="ADP-ribosylglycohydrolase"/>
</dbReference>
<dbReference type="PANTHER" id="PTHR16222">
    <property type="entry name" value="ADP-RIBOSYLGLYCOHYDROLASE"/>
    <property type="match status" value="1"/>
</dbReference>
<comment type="caution">
    <text evidence="1">The sequence shown here is derived from an EMBL/GenBank/DDBJ whole genome shotgun (WGS) entry which is preliminary data.</text>
</comment>
<proteinExistence type="predicted"/>
<dbReference type="Pfam" id="PF03747">
    <property type="entry name" value="ADP_ribosyl_GH"/>
    <property type="match status" value="1"/>
</dbReference>
<dbReference type="Proteomes" id="UP001551210">
    <property type="component" value="Unassembled WGS sequence"/>
</dbReference>
<dbReference type="Gene3D" id="1.10.4080.10">
    <property type="entry name" value="ADP-ribosylation/Crystallin J1"/>
    <property type="match status" value="1"/>
</dbReference>
<gene>
    <name evidence="1" type="ORF">AB0A76_14175</name>
</gene>
<sequence length="343" mass="37270">MNLTRTATKQAATGSLIGLALGDALGFPTEFDDVPSILAKVGPWREMSLPVRNGKAYVTDDTQMALAFARGIRTAMDRGVLAPLRLARPVRDEFVDWYHSPENNRAPGNTCLRACRLLDGDRPWQDASQIGSKGCGANMRVTPIGLVPGLSEEQRAGAAQLQAALTHGHPTALAASDLTARAVYLLAQGVDPAGLVGQLRSYAYENRSRYHEHWLGDLWTRSQDPSALSFIRRGWDECLAILERLDAVQRTADPELDPCTYTGDGWIAEEALATGLLCFLLFPGEPLTVLRRAACTRGDSDSIAALAGAFAGAHLGADAWPKEWEEHIEYRSDLLTFGALWDA</sequence>
<keyword evidence="1" id="KW-0326">Glycosidase</keyword>
<dbReference type="SUPFAM" id="SSF101478">
    <property type="entry name" value="ADP-ribosylglycohydrolase"/>
    <property type="match status" value="1"/>
</dbReference>
<dbReference type="EMBL" id="JBEZAM010000015">
    <property type="protein sequence ID" value="MEU7294334.1"/>
    <property type="molecule type" value="Genomic_DNA"/>
</dbReference>
<keyword evidence="2" id="KW-1185">Reference proteome</keyword>